<dbReference type="RefSeq" id="WP_318598857.1">
    <property type="nucleotide sequence ID" value="NZ_JAWSTH010000056.1"/>
</dbReference>
<evidence type="ECO:0000313" key="5">
    <source>
        <dbReference type="Proteomes" id="UP001284601"/>
    </source>
</evidence>
<feature type="domain" description="Alcohol dehydrogenase-like N-terminal" evidence="3">
    <location>
        <begin position="32"/>
        <end position="148"/>
    </location>
</feature>
<dbReference type="SUPFAM" id="SSF50129">
    <property type="entry name" value="GroES-like"/>
    <property type="match status" value="1"/>
</dbReference>
<organism evidence="4 5">
    <name type="scientific">Conexibacter stalactiti</name>
    <dbReference type="NCBI Taxonomy" id="1940611"/>
    <lineage>
        <taxon>Bacteria</taxon>
        <taxon>Bacillati</taxon>
        <taxon>Actinomycetota</taxon>
        <taxon>Thermoleophilia</taxon>
        <taxon>Solirubrobacterales</taxon>
        <taxon>Conexibacteraceae</taxon>
        <taxon>Conexibacter</taxon>
    </lineage>
</organism>
<dbReference type="SUPFAM" id="SSF51735">
    <property type="entry name" value="NAD(P)-binding Rossmann-fold domains"/>
    <property type="match status" value="1"/>
</dbReference>
<keyword evidence="1" id="KW-0560">Oxidoreductase</keyword>
<dbReference type="Pfam" id="PF08240">
    <property type="entry name" value="ADH_N"/>
    <property type="match status" value="1"/>
</dbReference>
<dbReference type="InterPro" id="IPR011032">
    <property type="entry name" value="GroES-like_sf"/>
</dbReference>
<protein>
    <submittedName>
        <fullName evidence="4">Alcohol dehydrogenase catalytic domain-containing protein</fullName>
    </submittedName>
</protein>
<evidence type="ECO:0000256" key="1">
    <source>
        <dbReference type="ARBA" id="ARBA00023002"/>
    </source>
</evidence>
<dbReference type="Gene3D" id="3.90.180.10">
    <property type="entry name" value="Medium-chain alcohol dehydrogenases, catalytic domain"/>
    <property type="match status" value="1"/>
</dbReference>
<feature type="domain" description="Alcohol dehydrogenase-like C-terminal" evidence="2">
    <location>
        <begin position="191"/>
        <end position="313"/>
    </location>
</feature>
<reference evidence="4 5" key="2">
    <citation type="submission" date="2023-10" db="EMBL/GenBank/DDBJ databases">
        <authorList>
            <person name="Han X.F."/>
        </authorList>
    </citation>
    <scope>NUCLEOTIDE SEQUENCE [LARGE SCALE GENOMIC DNA]</scope>
    <source>
        <strain evidence="4 5">KCTC 39840</strain>
    </source>
</reference>
<dbReference type="Pfam" id="PF00107">
    <property type="entry name" value="ADH_zinc_N"/>
    <property type="match status" value="1"/>
</dbReference>
<dbReference type="Proteomes" id="UP001284601">
    <property type="component" value="Unassembled WGS sequence"/>
</dbReference>
<reference evidence="5" key="1">
    <citation type="submission" date="2023-07" db="EMBL/GenBank/DDBJ databases">
        <title>Conexibacter stalactiti sp. nov., isolated from stalactites in a lava cave and emended description of the genus Conexibacter.</title>
        <authorList>
            <person name="Lee S.D."/>
        </authorList>
    </citation>
    <scope>NUCLEOTIDE SEQUENCE [LARGE SCALE GENOMIC DNA]</scope>
    <source>
        <strain evidence="5">KCTC 39840</strain>
    </source>
</reference>
<dbReference type="EMBL" id="JAWSTH010000056">
    <property type="protein sequence ID" value="MDW5596470.1"/>
    <property type="molecule type" value="Genomic_DNA"/>
</dbReference>
<evidence type="ECO:0000259" key="2">
    <source>
        <dbReference type="Pfam" id="PF00107"/>
    </source>
</evidence>
<dbReference type="InterPro" id="IPR050129">
    <property type="entry name" value="Zn_alcohol_dh"/>
</dbReference>
<dbReference type="PANTHER" id="PTHR43401:SF2">
    <property type="entry name" value="L-THREONINE 3-DEHYDROGENASE"/>
    <property type="match status" value="1"/>
</dbReference>
<gene>
    <name evidence="4" type="ORF">R7226_19135</name>
</gene>
<dbReference type="InterPro" id="IPR013154">
    <property type="entry name" value="ADH-like_N"/>
</dbReference>
<dbReference type="InterPro" id="IPR013149">
    <property type="entry name" value="ADH-like_C"/>
</dbReference>
<sequence>MRASQRLRPTVRVFELHGPGAVHVAHRALPPRGALLRVETTGVCGTDHHIWAGKIDVPLPQLLGHEVIGRIERLPDGHGLVADRPPAPGDRVLIAPGVPCGGCDGCQGDGRCLDRPCYGLTMTGDGLTGGFAPYMSLLPGTRVFPVPEALAPERVVFAEPLACVLSALRKAYGPRYVPAGLDGLVLGFGVIGLCSAIAIDASGGSATVVEYDPTRRELASELGFSAVASVEEAAELAQARGGFPLVVDAAGTPAAFKSGLELLSWSGTLIEIGNFADLGEIPIKPSEICLRDLRVIGSGETFYEDFAPAIALVGSTAVELNRAITDVHRFDTLANPSDLFTVRAAGKAMVTFT</sequence>
<evidence type="ECO:0000259" key="3">
    <source>
        <dbReference type="Pfam" id="PF08240"/>
    </source>
</evidence>
<dbReference type="PANTHER" id="PTHR43401">
    <property type="entry name" value="L-THREONINE 3-DEHYDROGENASE"/>
    <property type="match status" value="1"/>
</dbReference>
<evidence type="ECO:0000313" key="4">
    <source>
        <dbReference type="EMBL" id="MDW5596470.1"/>
    </source>
</evidence>
<keyword evidence="5" id="KW-1185">Reference proteome</keyword>
<proteinExistence type="predicted"/>
<accession>A0ABU4HT23</accession>
<comment type="caution">
    <text evidence="4">The sequence shown here is derived from an EMBL/GenBank/DDBJ whole genome shotgun (WGS) entry which is preliminary data.</text>
</comment>
<dbReference type="InterPro" id="IPR036291">
    <property type="entry name" value="NAD(P)-bd_dom_sf"/>
</dbReference>
<dbReference type="Gene3D" id="3.40.50.720">
    <property type="entry name" value="NAD(P)-binding Rossmann-like Domain"/>
    <property type="match status" value="1"/>
</dbReference>
<name>A0ABU4HT23_9ACTN</name>